<dbReference type="Proteomes" id="UP000596660">
    <property type="component" value="Unplaced"/>
</dbReference>
<evidence type="ECO:0000256" key="1">
    <source>
        <dbReference type="ARBA" id="ARBA00004323"/>
    </source>
</evidence>
<keyword evidence="8" id="KW-1185">Reference proteome</keyword>
<feature type="transmembrane region" description="Helical" evidence="5">
    <location>
        <begin position="12"/>
        <end position="34"/>
    </location>
</feature>
<dbReference type="InterPro" id="IPR049625">
    <property type="entry name" value="Glyco_transf_61_cat"/>
</dbReference>
<reference evidence="7" key="1">
    <citation type="journal article" date="2017" name="Nature">
        <title>The genome of Chenopodium quinoa.</title>
        <authorList>
            <person name="Jarvis D.E."/>
            <person name="Ho Y.S."/>
            <person name="Lightfoot D.J."/>
            <person name="Schmoeckel S.M."/>
            <person name="Li B."/>
            <person name="Borm T.J.A."/>
            <person name="Ohyanagi H."/>
            <person name="Mineta K."/>
            <person name="Michell C.T."/>
            <person name="Saber N."/>
            <person name="Kharbatia N.M."/>
            <person name="Rupper R.R."/>
            <person name="Sharp A.R."/>
            <person name="Dally N."/>
            <person name="Boughton B.A."/>
            <person name="Woo Y.H."/>
            <person name="Gao G."/>
            <person name="Schijlen E.G.W.M."/>
            <person name="Guo X."/>
            <person name="Momin A.A."/>
            <person name="Negrao S."/>
            <person name="Al-Babili S."/>
            <person name="Gehring C."/>
            <person name="Roessner U."/>
            <person name="Jung C."/>
            <person name="Murphy K."/>
            <person name="Arold S.T."/>
            <person name="Gojobori T."/>
            <person name="van der Linden C.G."/>
            <person name="van Loo E.N."/>
            <person name="Jellen E.N."/>
            <person name="Maughan P.J."/>
            <person name="Tester M."/>
        </authorList>
    </citation>
    <scope>NUCLEOTIDE SEQUENCE [LARGE SCALE GENOMIC DNA]</scope>
    <source>
        <strain evidence="7">cv. PI 614886</strain>
    </source>
</reference>
<evidence type="ECO:0000256" key="5">
    <source>
        <dbReference type="SAM" id="Phobius"/>
    </source>
</evidence>
<dbReference type="InterPro" id="IPR007657">
    <property type="entry name" value="Glycosyltransferase_61"/>
</dbReference>
<dbReference type="Pfam" id="PF04577">
    <property type="entry name" value="Glyco_transf_61"/>
    <property type="match status" value="1"/>
</dbReference>
<name>A0A803L1Y3_CHEQI</name>
<keyword evidence="4" id="KW-0325">Glycoprotein</keyword>
<reference evidence="7" key="2">
    <citation type="submission" date="2021-03" db="UniProtKB">
        <authorList>
            <consortium name="EnsemblPlants"/>
        </authorList>
    </citation>
    <scope>IDENTIFICATION</scope>
</reference>
<organism evidence="7 8">
    <name type="scientific">Chenopodium quinoa</name>
    <name type="common">Quinoa</name>
    <dbReference type="NCBI Taxonomy" id="63459"/>
    <lineage>
        <taxon>Eukaryota</taxon>
        <taxon>Viridiplantae</taxon>
        <taxon>Streptophyta</taxon>
        <taxon>Embryophyta</taxon>
        <taxon>Tracheophyta</taxon>
        <taxon>Spermatophyta</taxon>
        <taxon>Magnoliopsida</taxon>
        <taxon>eudicotyledons</taxon>
        <taxon>Gunneridae</taxon>
        <taxon>Pentapetalae</taxon>
        <taxon>Caryophyllales</taxon>
        <taxon>Chenopodiaceae</taxon>
        <taxon>Chenopodioideae</taxon>
        <taxon>Atripliceae</taxon>
        <taxon>Chenopodium</taxon>
    </lineage>
</organism>
<evidence type="ECO:0000313" key="8">
    <source>
        <dbReference type="Proteomes" id="UP000596660"/>
    </source>
</evidence>
<protein>
    <recommendedName>
        <fullName evidence="6">Glycosyltransferase 61 catalytic domain-containing protein</fullName>
    </recommendedName>
</protein>
<evidence type="ECO:0000256" key="4">
    <source>
        <dbReference type="ARBA" id="ARBA00023180"/>
    </source>
</evidence>
<dbReference type="AlphaFoldDB" id="A0A803L1Y3"/>
<comment type="subcellular location">
    <subcellularLocation>
        <location evidence="1">Golgi apparatus membrane</location>
        <topology evidence="1">Single-pass type II membrane protein</topology>
    </subcellularLocation>
</comment>
<accession>A0A803L1Y3</accession>
<dbReference type="EnsemblPlants" id="AUR62005871-RA">
    <property type="protein sequence ID" value="AUR62005871-RA:cds"/>
    <property type="gene ID" value="AUR62005871"/>
</dbReference>
<keyword evidence="5" id="KW-0812">Transmembrane</keyword>
<evidence type="ECO:0000256" key="3">
    <source>
        <dbReference type="ARBA" id="ARBA00022679"/>
    </source>
</evidence>
<dbReference type="OMA" id="FRDYLME"/>
<keyword evidence="5" id="KW-0472">Membrane</keyword>
<keyword evidence="3" id="KW-0808">Transferase</keyword>
<feature type="domain" description="Glycosyltransferase 61 catalytic" evidence="6">
    <location>
        <begin position="265"/>
        <end position="365"/>
    </location>
</feature>
<keyword evidence="5" id="KW-1133">Transmembrane helix</keyword>
<sequence length="465" mass="52890">MMKKRFSSGSCNAMVIPFMMALSFSLFSVLYFFYGDSSSRFNHFSSISKSPSFARNQDQNLKREKSSERDPQYSFLQVESQISCDRSHYHYDLCSINGPNVLDPISSSFYAIGPTSPRNFMQKIRPYPRKWENLTMSRIKEVTLISGPKGPNCNVIHNTSAVVFSAGGYTGNFFHDFNDGFLPLFITVGSMSLSNQDVVLVITKSRDWWVSKYSDLLGAFSNYPIINLDNETITHCFKSVSLGLVSHGFMTIKPRLMPKPTTILDFHYFLNKAYGKAQQTDFPIPMTRPKLILLSRSSGVGRVILNQVEIKTIAENMGFNVFVFEPKPENTLFEAHGLMNESHVMVGVHGAALTHFLFLRPGSIFIQVVPIVIDGVAEMCFGKPAKEMGLTYLEYKIRVEESSLVNRYNKSDPILTNPMSSNKNWWADLGKVYLKEQNVELDLIRFKDYLKYAYIKAKRFMNKVG</sequence>
<evidence type="ECO:0000313" key="7">
    <source>
        <dbReference type="EnsemblPlants" id="AUR62005871-RA:cds"/>
    </source>
</evidence>
<keyword evidence="2" id="KW-0328">Glycosyltransferase</keyword>
<dbReference type="PANTHER" id="PTHR20961:SF98">
    <property type="entry name" value="GLYCOSYLTRANSFERASE"/>
    <property type="match status" value="1"/>
</dbReference>
<dbReference type="GO" id="GO:0016763">
    <property type="term" value="F:pentosyltransferase activity"/>
    <property type="evidence" value="ECO:0007669"/>
    <property type="project" value="UniProtKB-ARBA"/>
</dbReference>
<dbReference type="GO" id="GO:0000139">
    <property type="term" value="C:Golgi membrane"/>
    <property type="evidence" value="ECO:0007669"/>
    <property type="project" value="UniProtKB-SubCell"/>
</dbReference>
<evidence type="ECO:0000259" key="6">
    <source>
        <dbReference type="Pfam" id="PF04577"/>
    </source>
</evidence>
<proteinExistence type="predicted"/>
<dbReference type="PANTHER" id="PTHR20961">
    <property type="entry name" value="GLYCOSYLTRANSFERASE"/>
    <property type="match status" value="1"/>
</dbReference>
<dbReference type="Gramene" id="AUR62005871-RA">
    <property type="protein sequence ID" value="AUR62005871-RA:cds"/>
    <property type="gene ID" value="AUR62005871"/>
</dbReference>
<evidence type="ECO:0000256" key="2">
    <source>
        <dbReference type="ARBA" id="ARBA00022676"/>
    </source>
</evidence>